<dbReference type="GO" id="GO:0000155">
    <property type="term" value="F:phosphorelay sensor kinase activity"/>
    <property type="evidence" value="ECO:0007669"/>
    <property type="project" value="InterPro"/>
</dbReference>
<evidence type="ECO:0000259" key="11">
    <source>
        <dbReference type="PROSITE" id="PS50109"/>
    </source>
</evidence>
<dbReference type="InterPro" id="IPR003594">
    <property type="entry name" value="HATPase_dom"/>
</dbReference>
<dbReference type="InterPro" id="IPR036097">
    <property type="entry name" value="HisK_dim/P_sf"/>
</dbReference>
<dbReference type="STRING" id="36842.SAMN02194393_04407"/>
<keyword evidence="6 12" id="KW-0418">Kinase</keyword>
<dbReference type="RefSeq" id="WP_170917536.1">
    <property type="nucleotide sequence ID" value="NZ_FUZT01000013.1"/>
</dbReference>
<dbReference type="SMART" id="SM00388">
    <property type="entry name" value="HisKA"/>
    <property type="match status" value="1"/>
</dbReference>
<proteinExistence type="predicted"/>
<feature type="transmembrane region" description="Helical" evidence="9">
    <location>
        <begin position="265"/>
        <end position="284"/>
    </location>
</feature>
<dbReference type="Pfam" id="PF00497">
    <property type="entry name" value="SBP_bac_3"/>
    <property type="match status" value="1"/>
</dbReference>
<keyword evidence="9" id="KW-0812">Transmembrane</keyword>
<dbReference type="Pfam" id="PF00512">
    <property type="entry name" value="HisKA"/>
    <property type="match status" value="1"/>
</dbReference>
<dbReference type="CDD" id="cd13704">
    <property type="entry name" value="PBP2_HisK"/>
    <property type="match status" value="1"/>
</dbReference>
<dbReference type="SMART" id="SM00062">
    <property type="entry name" value="PBPb"/>
    <property type="match status" value="1"/>
</dbReference>
<reference evidence="12 13" key="1">
    <citation type="submission" date="2017-02" db="EMBL/GenBank/DDBJ databases">
        <authorList>
            <person name="Peterson S.W."/>
        </authorList>
    </citation>
    <scope>NUCLEOTIDE SEQUENCE [LARGE SCALE GENOMIC DNA]</scope>
    <source>
        <strain evidence="12 13">M1</strain>
    </source>
</reference>
<evidence type="ECO:0000256" key="5">
    <source>
        <dbReference type="ARBA" id="ARBA00022741"/>
    </source>
</evidence>
<dbReference type="Gene3D" id="3.30.450.20">
    <property type="entry name" value="PAS domain"/>
    <property type="match status" value="1"/>
</dbReference>
<dbReference type="PANTHER" id="PTHR43065">
    <property type="entry name" value="SENSOR HISTIDINE KINASE"/>
    <property type="match status" value="1"/>
</dbReference>
<keyword evidence="3" id="KW-0597">Phosphoprotein</keyword>
<dbReference type="InterPro" id="IPR004358">
    <property type="entry name" value="Sig_transdc_His_kin-like_C"/>
</dbReference>
<dbReference type="InterPro" id="IPR036890">
    <property type="entry name" value="HATPase_C_sf"/>
</dbReference>
<gene>
    <name evidence="12" type="ORF">SAMN02194393_04407</name>
</gene>
<evidence type="ECO:0000313" key="12">
    <source>
        <dbReference type="EMBL" id="SKC85646.1"/>
    </source>
</evidence>
<evidence type="ECO:0000256" key="9">
    <source>
        <dbReference type="SAM" id="Phobius"/>
    </source>
</evidence>
<dbReference type="SUPFAM" id="SSF55874">
    <property type="entry name" value="ATPase domain of HSP90 chaperone/DNA topoisomerase II/histidine kinase"/>
    <property type="match status" value="1"/>
</dbReference>
<protein>
    <recommendedName>
        <fullName evidence="2">histidine kinase</fullName>
        <ecNumber evidence="2">2.7.13.3</ecNumber>
    </recommendedName>
</protein>
<dbReference type="EMBL" id="FUZT01000013">
    <property type="protein sequence ID" value="SKC85646.1"/>
    <property type="molecule type" value="Genomic_DNA"/>
</dbReference>
<dbReference type="PROSITE" id="PS50109">
    <property type="entry name" value="HIS_KIN"/>
    <property type="match status" value="1"/>
</dbReference>
<dbReference type="Gene3D" id="3.40.190.10">
    <property type="entry name" value="Periplasmic binding protein-like II"/>
    <property type="match status" value="2"/>
</dbReference>
<evidence type="ECO:0000256" key="2">
    <source>
        <dbReference type="ARBA" id="ARBA00012438"/>
    </source>
</evidence>
<dbReference type="Pfam" id="PF02518">
    <property type="entry name" value="HATPase_c"/>
    <property type="match status" value="1"/>
</dbReference>
<keyword evidence="10" id="KW-0732">Signal</keyword>
<dbReference type="GO" id="GO:0005524">
    <property type="term" value="F:ATP binding"/>
    <property type="evidence" value="ECO:0007669"/>
    <property type="project" value="UniProtKB-KW"/>
</dbReference>
<dbReference type="EC" id="2.7.13.3" evidence="2"/>
<evidence type="ECO:0000256" key="8">
    <source>
        <dbReference type="ARBA" id="ARBA00023012"/>
    </source>
</evidence>
<feature type="signal peptide" evidence="10">
    <location>
        <begin position="1"/>
        <end position="24"/>
    </location>
</feature>
<dbReference type="InterPro" id="IPR003661">
    <property type="entry name" value="HisK_dim/P_dom"/>
</dbReference>
<dbReference type="PRINTS" id="PR00344">
    <property type="entry name" value="BCTRLSENSOR"/>
</dbReference>
<dbReference type="SMART" id="SM00387">
    <property type="entry name" value="HATPase_c"/>
    <property type="match status" value="1"/>
</dbReference>
<name>A0A1T5MBN5_9FIRM</name>
<keyword evidence="4" id="KW-0808">Transferase</keyword>
<feature type="domain" description="Histidine kinase" evidence="11">
    <location>
        <begin position="435"/>
        <end position="643"/>
    </location>
</feature>
<keyword evidence="9" id="KW-0472">Membrane</keyword>
<evidence type="ECO:0000256" key="7">
    <source>
        <dbReference type="ARBA" id="ARBA00022840"/>
    </source>
</evidence>
<evidence type="ECO:0000256" key="10">
    <source>
        <dbReference type="SAM" id="SignalP"/>
    </source>
</evidence>
<dbReference type="InterPro" id="IPR001638">
    <property type="entry name" value="Solute-binding_3/MltF_N"/>
</dbReference>
<dbReference type="PANTHER" id="PTHR43065:SF10">
    <property type="entry name" value="PEROXIDE STRESS-ACTIVATED HISTIDINE KINASE MAK3"/>
    <property type="match status" value="1"/>
</dbReference>
<keyword evidence="9" id="KW-1133">Transmembrane helix</keyword>
<keyword evidence="13" id="KW-1185">Reference proteome</keyword>
<keyword evidence="7" id="KW-0067">ATP-binding</keyword>
<keyword evidence="8" id="KW-0902">Two-component regulatory system</keyword>
<accession>A0A1T5MBN5</accession>
<dbReference type="CDD" id="cd00082">
    <property type="entry name" value="HisKA"/>
    <property type="match status" value="1"/>
</dbReference>
<evidence type="ECO:0000256" key="1">
    <source>
        <dbReference type="ARBA" id="ARBA00000085"/>
    </source>
</evidence>
<evidence type="ECO:0000313" key="13">
    <source>
        <dbReference type="Proteomes" id="UP000190285"/>
    </source>
</evidence>
<evidence type="ECO:0000256" key="3">
    <source>
        <dbReference type="ARBA" id="ARBA00022553"/>
    </source>
</evidence>
<dbReference type="AlphaFoldDB" id="A0A1T5MBN5"/>
<evidence type="ECO:0000256" key="6">
    <source>
        <dbReference type="ARBA" id="ARBA00022777"/>
    </source>
</evidence>
<keyword evidence="5" id="KW-0547">Nucleotide-binding</keyword>
<dbReference type="Gene3D" id="3.30.565.10">
    <property type="entry name" value="Histidine kinase-like ATPase, C-terminal domain"/>
    <property type="match status" value="1"/>
</dbReference>
<evidence type="ECO:0000256" key="4">
    <source>
        <dbReference type="ARBA" id="ARBA00022679"/>
    </source>
</evidence>
<sequence>MKKLYTIFILLSLILTFSSFNAEAFYDDEKEYTIITIAGDNSFPPFEYIDEKGIYKGFNIDIVRAVSIEKGIDIEIIPMPWYKAIEALNNGEIDAIQGMKFSESRDMHYDFSIPYIDTPNSIFVRNDNKYIHDIEDLKDKKVAIQKNDISKYLLSDRDIKNLTEVNNQEEALIKLINKEIDAYVGNKLTGAYYIQKKGFEEYVKTVGEDLLVENYCVATLEGNEEIIGIFNDGIKKIINNGTYDKIYKKWFGEYFYDDIKILKNILIALIIVFLLVVFITLFTVSWNRKLKKKVAERTMELKKENILKEKILNSIFSYILVVDKDKKILLMNDKAKKLIGSKKHPIDFNDTILAKIIDNDDMNKVINKGIEIKNKEVVSSIDNFSTYQYNFSPISIDNNNFGAVISIKDITEEKTLRERLIATDKLKTLGRLAATVAHEIKNPLTAIKTYVDLLRIKINNEEFREKLLEDVPKEIERLDKFVNSLLNYSRHKKEEKRKLNINEVVASTLSFLNREIRKYKIKMICDIDKDALILADEDQIKHILMNLFLNAIDAVKDNEAPRIKVYSVINNQYIKLIIEDNGKGIDEKMLGKVFEPYYTTKKEGVGLGLSITQQMVRKNNGEISVQSELGIGTKFIITLGLLKKGEMQ</sequence>
<dbReference type="Gene3D" id="1.10.287.130">
    <property type="match status" value="1"/>
</dbReference>
<dbReference type="SUPFAM" id="SSF53850">
    <property type="entry name" value="Periplasmic binding protein-like II"/>
    <property type="match status" value="1"/>
</dbReference>
<organism evidence="12 13">
    <name type="scientific">Maledivibacter halophilus</name>
    <dbReference type="NCBI Taxonomy" id="36842"/>
    <lineage>
        <taxon>Bacteria</taxon>
        <taxon>Bacillati</taxon>
        <taxon>Bacillota</taxon>
        <taxon>Clostridia</taxon>
        <taxon>Peptostreptococcales</taxon>
        <taxon>Caminicellaceae</taxon>
        <taxon>Maledivibacter</taxon>
    </lineage>
</organism>
<feature type="chain" id="PRO_5010538427" description="histidine kinase" evidence="10">
    <location>
        <begin position="25"/>
        <end position="648"/>
    </location>
</feature>
<comment type="catalytic activity">
    <reaction evidence="1">
        <text>ATP + protein L-histidine = ADP + protein N-phospho-L-histidine.</text>
        <dbReference type="EC" id="2.7.13.3"/>
    </reaction>
</comment>
<dbReference type="SUPFAM" id="SSF47384">
    <property type="entry name" value="Homodimeric domain of signal transducing histidine kinase"/>
    <property type="match status" value="1"/>
</dbReference>
<dbReference type="InterPro" id="IPR005467">
    <property type="entry name" value="His_kinase_dom"/>
</dbReference>
<dbReference type="Proteomes" id="UP000190285">
    <property type="component" value="Unassembled WGS sequence"/>
</dbReference>